<accession>A0A1D3TYA7</accession>
<protein>
    <submittedName>
        <fullName evidence="2">Predicted ATP-dependent endonuclease of the OLD family, contains P-loop ATPase and TOPRIM domains</fullName>
    </submittedName>
</protein>
<name>A0A1D3TYA7_9FIRM</name>
<dbReference type="Gene3D" id="3.40.50.300">
    <property type="entry name" value="P-loop containing nucleotide triphosphate hydrolases"/>
    <property type="match status" value="1"/>
</dbReference>
<dbReference type="PANTHER" id="PTHR43581:SF4">
    <property type="entry name" value="ATP_GTP PHOSPHATASE"/>
    <property type="match status" value="1"/>
</dbReference>
<dbReference type="EMBL" id="FMKA01000040">
    <property type="protein sequence ID" value="SCP99397.1"/>
    <property type="molecule type" value="Genomic_DNA"/>
</dbReference>
<dbReference type="OrthoDB" id="1093370at2"/>
<dbReference type="InterPro" id="IPR027417">
    <property type="entry name" value="P-loop_NTPase"/>
</dbReference>
<dbReference type="Proteomes" id="UP000199315">
    <property type="component" value="Unassembled WGS sequence"/>
</dbReference>
<dbReference type="STRING" id="1619234.SAMN05421730_104012"/>
<dbReference type="InterPro" id="IPR041685">
    <property type="entry name" value="AAA_GajA/Old/RecF-like"/>
</dbReference>
<proteinExistence type="predicted"/>
<dbReference type="SUPFAM" id="SSF52540">
    <property type="entry name" value="P-loop containing nucleoside triphosphate hydrolases"/>
    <property type="match status" value="1"/>
</dbReference>
<reference evidence="2 3" key="1">
    <citation type="submission" date="2016-09" db="EMBL/GenBank/DDBJ databases">
        <authorList>
            <person name="Capua I."/>
            <person name="De Benedictis P."/>
            <person name="Joannis T."/>
            <person name="Lombin L.H."/>
            <person name="Cattoli G."/>
        </authorList>
    </citation>
    <scope>NUCLEOTIDE SEQUENCE [LARGE SCALE GENOMIC DNA]</scope>
    <source>
        <strain evidence="2 3">GluBS11</strain>
    </source>
</reference>
<keyword evidence="2" id="KW-0378">Hydrolase</keyword>
<dbReference type="InterPro" id="IPR051396">
    <property type="entry name" value="Bact_Antivir_Def_Nuclease"/>
</dbReference>
<dbReference type="RefSeq" id="WP_091236766.1">
    <property type="nucleotide sequence ID" value="NZ_FMKA01000040.1"/>
</dbReference>
<dbReference type="PANTHER" id="PTHR43581">
    <property type="entry name" value="ATP/GTP PHOSPHATASE"/>
    <property type="match status" value="1"/>
</dbReference>
<evidence type="ECO:0000313" key="2">
    <source>
        <dbReference type="EMBL" id="SCP99397.1"/>
    </source>
</evidence>
<gene>
    <name evidence="2" type="ORF">SAMN05421730_104012</name>
</gene>
<keyword evidence="2" id="KW-0540">Nuclease</keyword>
<feature type="domain" description="Endonuclease GajA/Old nuclease/RecF-like AAA" evidence="1">
    <location>
        <begin position="245"/>
        <end position="340"/>
    </location>
</feature>
<keyword evidence="2" id="KW-0255">Endonuclease</keyword>
<dbReference type="AlphaFoldDB" id="A0A1D3TYA7"/>
<evidence type="ECO:0000259" key="1">
    <source>
        <dbReference type="Pfam" id="PF13175"/>
    </source>
</evidence>
<feature type="domain" description="Endonuclease GajA/Old nuclease/RecF-like AAA" evidence="1">
    <location>
        <begin position="1"/>
        <end position="190"/>
    </location>
</feature>
<keyword evidence="3" id="KW-1185">Reference proteome</keyword>
<dbReference type="GO" id="GO:0004519">
    <property type="term" value="F:endonuclease activity"/>
    <property type="evidence" value="ECO:0007669"/>
    <property type="project" value="UniProtKB-KW"/>
</dbReference>
<evidence type="ECO:0000313" key="3">
    <source>
        <dbReference type="Proteomes" id="UP000199315"/>
    </source>
</evidence>
<dbReference type="Pfam" id="PF13175">
    <property type="entry name" value="AAA_15"/>
    <property type="match status" value="2"/>
</dbReference>
<sequence>MKICSIGIKNFKSIENLYMNEIDSALILVGKNSTGKSSVIDAILAAAGDYKVREADFDNKSSSIEIQMELEITEEDLVLLYQKGIVSKYRNYNLWLTSFMERLPSYKDGRLTFTCIISRDKKIRYSDGFKKNNSHIREVFPKIHYIDNSRDTGDIERDIFILEGQDVLAPFRENLCIFDQSKICDQCFDCIGYISQKPVDEMSVFETAKLLEHKLTKLNMSSFADKVNRYYHKNSGDSQDIRYISRFDMQKVFRIDTMVFNKDRQTEGILDSLSAATKSIYLLSLLEAYIDETDSMPCIIMMEDPEIYLHPELQKVASEILYRLSKKNQVIFTTHSPNMIFNFTSRQIRQVILDDKFYTTVNPETDIDEILDDLGYTANDLMNISFVFIVEGKQDSSRLPLLLEKYYAEVYDESGRLKRISIITTNSCTNIKTYANLKYINQLYLKDQFLMIRDSDGRDPKFLVRQLCSYYAERGKEEEGKLPQVHPKNVLVLKYYSFENYFLDPATMEKIGVIRKEEDFYNILYDKFRAYLSRHPSVKRMTKITGIYIKNKEDLIKNIETIKIFVKGHNLFDIFYGRYKDAAETEILKKYIDAAPREVFADILDVIDSFVYFNSRKKKQD</sequence>
<organism evidence="2 3">
    <name type="scientific">Anaerobium acetethylicum</name>
    <dbReference type="NCBI Taxonomy" id="1619234"/>
    <lineage>
        <taxon>Bacteria</taxon>
        <taxon>Bacillati</taxon>
        <taxon>Bacillota</taxon>
        <taxon>Clostridia</taxon>
        <taxon>Lachnospirales</taxon>
        <taxon>Lachnospiraceae</taxon>
        <taxon>Anaerobium</taxon>
    </lineage>
</organism>